<evidence type="ECO:0000256" key="8">
    <source>
        <dbReference type="ARBA" id="ARBA00023004"/>
    </source>
</evidence>
<proteinExistence type="predicted"/>
<feature type="chain" id="PRO_5022954638" description="Photosynthetic reaction center cytochrome c subunit" evidence="10">
    <location>
        <begin position="26"/>
        <end position="168"/>
    </location>
</feature>
<name>A0A5B8VF62_9BACT</name>
<gene>
    <name evidence="11" type="ORF">FRZ67_21020</name>
</gene>
<keyword evidence="10" id="KW-0732">Signal</keyword>
<keyword evidence="6" id="KW-0479">Metal-binding</keyword>
<keyword evidence="12" id="KW-1185">Reference proteome</keyword>
<dbReference type="GO" id="GO:0030077">
    <property type="term" value="C:plasma membrane light-harvesting complex"/>
    <property type="evidence" value="ECO:0007669"/>
    <property type="project" value="InterPro"/>
</dbReference>
<dbReference type="OrthoDB" id="951235at2"/>
<keyword evidence="5" id="KW-0349">Heme</keyword>
<evidence type="ECO:0000256" key="4">
    <source>
        <dbReference type="ARBA" id="ARBA00022531"/>
    </source>
</evidence>
<dbReference type="InterPro" id="IPR023119">
    <property type="entry name" value="Multihaem_cyt_PRC_cyt_su-like"/>
</dbReference>
<organism evidence="11 12">
    <name type="scientific">Panacibacter ginsenosidivorans</name>
    <dbReference type="NCBI Taxonomy" id="1813871"/>
    <lineage>
        <taxon>Bacteria</taxon>
        <taxon>Pseudomonadati</taxon>
        <taxon>Bacteroidota</taxon>
        <taxon>Chitinophagia</taxon>
        <taxon>Chitinophagales</taxon>
        <taxon>Chitinophagaceae</taxon>
        <taxon>Panacibacter</taxon>
    </lineage>
</organism>
<dbReference type="AlphaFoldDB" id="A0A5B8VF62"/>
<evidence type="ECO:0000256" key="9">
    <source>
        <dbReference type="SAM" id="MobiDB-lite"/>
    </source>
</evidence>
<evidence type="ECO:0000256" key="1">
    <source>
        <dbReference type="ARBA" id="ARBA00003196"/>
    </source>
</evidence>
<evidence type="ECO:0000313" key="11">
    <source>
        <dbReference type="EMBL" id="QEC69661.1"/>
    </source>
</evidence>
<feature type="signal peptide" evidence="10">
    <location>
        <begin position="1"/>
        <end position="25"/>
    </location>
</feature>
<keyword evidence="7" id="KW-0249">Electron transport</keyword>
<evidence type="ECO:0000256" key="2">
    <source>
        <dbReference type="ARBA" id="ARBA00015978"/>
    </source>
</evidence>
<dbReference type="KEGG" id="pgin:FRZ67_21020"/>
<dbReference type="InterPro" id="IPR036280">
    <property type="entry name" value="Multihaem_cyt_sf"/>
</dbReference>
<dbReference type="Proteomes" id="UP000321533">
    <property type="component" value="Chromosome"/>
</dbReference>
<evidence type="ECO:0000256" key="7">
    <source>
        <dbReference type="ARBA" id="ARBA00022982"/>
    </source>
</evidence>
<dbReference type="GO" id="GO:0009055">
    <property type="term" value="F:electron transfer activity"/>
    <property type="evidence" value="ECO:0007669"/>
    <property type="project" value="InterPro"/>
</dbReference>
<accession>A0A5B8VF62</accession>
<feature type="compositionally biased region" description="Pro residues" evidence="9">
    <location>
        <begin position="153"/>
        <end position="168"/>
    </location>
</feature>
<evidence type="ECO:0000256" key="6">
    <source>
        <dbReference type="ARBA" id="ARBA00022723"/>
    </source>
</evidence>
<keyword evidence="3" id="KW-0813">Transport</keyword>
<keyword evidence="4" id="KW-0602">Photosynthesis</keyword>
<comment type="function">
    <text evidence="1">The reaction center of purple bacteria contains a tightly bound cytochrome molecule which re-reduces the photo oxidized primary electron donor.</text>
</comment>
<protein>
    <recommendedName>
        <fullName evidence="2">Photosynthetic reaction center cytochrome c subunit</fullName>
    </recommendedName>
</protein>
<dbReference type="RefSeq" id="WP_147192537.1">
    <property type="nucleotide sequence ID" value="NZ_CP042435.1"/>
</dbReference>
<keyword evidence="8" id="KW-0408">Iron</keyword>
<dbReference type="GO" id="GO:0019684">
    <property type="term" value="P:photosynthesis, light reaction"/>
    <property type="evidence" value="ECO:0007669"/>
    <property type="project" value="InterPro"/>
</dbReference>
<sequence>MFTTNKNKLVVLLALGAFATFGMMAYTPDKPQEGYKNLQVLPKDISHEDLDKVMHGFNDALGVKCMYCHVHEGDDFRQGWKFDSDDKPEKGIARHMLRMTMGINSTYFNFENSTRTDTIHAVTCITCHRGIAHPDAKGIQEQMAGGMGGMKMSPPPPPPTPPGAPNKN</sequence>
<dbReference type="GO" id="GO:0020037">
    <property type="term" value="F:heme binding"/>
    <property type="evidence" value="ECO:0007669"/>
    <property type="project" value="InterPro"/>
</dbReference>
<evidence type="ECO:0000256" key="5">
    <source>
        <dbReference type="ARBA" id="ARBA00022617"/>
    </source>
</evidence>
<dbReference type="SUPFAM" id="SSF48695">
    <property type="entry name" value="Multiheme cytochromes"/>
    <property type="match status" value="1"/>
</dbReference>
<feature type="region of interest" description="Disordered" evidence="9">
    <location>
        <begin position="144"/>
        <end position="168"/>
    </location>
</feature>
<evidence type="ECO:0000256" key="10">
    <source>
        <dbReference type="SAM" id="SignalP"/>
    </source>
</evidence>
<dbReference type="InterPro" id="IPR003158">
    <property type="entry name" value="Photosyn_RC_cyt_c-su"/>
</dbReference>
<evidence type="ECO:0000313" key="12">
    <source>
        <dbReference type="Proteomes" id="UP000321533"/>
    </source>
</evidence>
<dbReference type="Pfam" id="PF02276">
    <property type="entry name" value="CytoC_RC"/>
    <property type="match status" value="1"/>
</dbReference>
<dbReference type="Gene3D" id="1.10.468.10">
    <property type="entry name" value="Photosynthetic Reaction Center, subunit C, domain 2"/>
    <property type="match status" value="1"/>
</dbReference>
<evidence type="ECO:0000256" key="3">
    <source>
        <dbReference type="ARBA" id="ARBA00022448"/>
    </source>
</evidence>
<dbReference type="NCBIfam" id="NF033196">
    <property type="entry name" value="c_type_nonphoto"/>
    <property type="match status" value="1"/>
</dbReference>
<reference evidence="11 12" key="1">
    <citation type="journal article" date="2016" name="Int. J. Syst. Evol. Microbiol.">
        <title>Panacibacter ginsenosidivorans gen. nov., sp. nov., with ginsenoside converting activity isolated from soil of a ginseng field.</title>
        <authorList>
            <person name="Siddiqi M.Z."/>
            <person name="Muhammad Shafi S."/>
            <person name="Choi K.D."/>
            <person name="Im W.T."/>
        </authorList>
    </citation>
    <scope>NUCLEOTIDE SEQUENCE [LARGE SCALE GENOMIC DNA]</scope>
    <source>
        <strain evidence="11 12">Gsoil1550</strain>
    </source>
</reference>
<dbReference type="EMBL" id="CP042435">
    <property type="protein sequence ID" value="QEC69661.1"/>
    <property type="molecule type" value="Genomic_DNA"/>
</dbReference>
<dbReference type="GO" id="GO:0005506">
    <property type="term" value="F:iron ion binding"/>
    <property type="evidence" value="ECO:0007669"/>
    <property type="project" value="InterPro"/>
</dbReference>